<dbReference type="Proteomes" id="UP000007755">
    <property type="component" value="Unassembled WGS sequence"/>
</dbReference>
<evidence type="ECO:0000256" key="1">
    <source>
        <dbReference type="SAM" id="MobiDB-lite"/>
    </source>
</evidence>
<dbReference type="EMBL" id="GL888069">
    <property type="protein sequence ID" value="EGI68255.1"/>
    <property type="molecule type" value="Genomic_DNA"/>
</dbReference>
<evidence type="ECO:0000313" key="2">
    <source>
        <dbReference type="EMBL" id="EGI68255.1"/>
    </source>
</evidence>
<gene>
    <name evidence="2" type="ORF">G5I_03087</name>
</gene>
<reference evidence="2" key="1">
    <citation type="submission" date="2011-02" db="EMBL/GenBank/DDBJ databases">
        <title>The genome of the leaf-cutting ant Acromyrmex echinatior suggests key adaptations to social evolution and fungus farming.</title>
        <authorList>
            <person name="Nygaard S."/>
            <person name="Zhang G."/>
        </authorList>
    </citation>
    <scope>NUCLEOTIDE SEQUENCE</scope>
</reference>
<accession>F4WC15</accession>
<protein>
    <submittedName>
        <fullName evidence="2">Uncharacterized protein</fullName>
    </submittedName>
</protein>
<sequence length="140" mass="15665">MYITFYVHIFILCWIDSRIYAPDLLLQNVYAYRSLDTRTMGNSLASAPSELWRLATLNGACLDRNSGSPSFHQREAPHIGQKNDGERRGMGGGLLLQAGDAAKEKIHIIIVCNHDTGKYYYGIGSNLRNTSNNNSRNDNV</sequence>
<dbReference type="AlphaFoldDB" id="F4WC15"/>
<proteinExistence type="predicted"/>
<organism evidence="3">
    <name type="scientific">Acromyrmex echinatior</name>
    <name type="common">Panamanian leafcutter ant</name>
    <name type="synonym">Acromyrmex octospinosus echinatior</name>
    <dbReference type="NCBI Taxonomy" id="103372"/>
    <lineage>
        <taxon>Eukaryota</taxon>
        <taxon>Metazoa</taxon>
        <taxon>Ecdysozoa</taxon>
        <taxon>Arthropoda</taxon>
        <taxon>Hexapoda</taxon>
        <taxon>Insecta</taxon>
        <taxon>Pterygota</taxon>
        <taxon>Neoptera</taxon>
        <taxon>Endopterygota</taxon>
        <taxon>Hymenoptera</taxon>
        <taxon>Apocrita</taxon>
        <taxon>Aculeata</taxon>
        <taxon>Formicoidea</taxon>
        <taxon>Formicidae</taxon>
        <taxon>Myrmicinae</taxon>
        <taxon>Acromyrmex</taxon>
    </lineage>
</organism>
<feature type="region of interest" description="Disordered" evidence="1">
    <location>
        <begin position="67"/>
        <end position="87"/>
    </location>
</feature>
<dbReference type="InParanoid" id="F4WC15"/>
<name>F4WC15_ACREC</name>
<evidence type="ECO:0000313" key="3">
    <source>
        <dbReference type="Proteomes" id="UP000007755"/>
    </source>
</evidence>
<keyword evidence="3" id="KW-1185">Reference proteome</keyword>
<feature type="compositionally biased region" description="Basic and acidic residues" evidence="1">
    <location>
        <begin position="72"/>
        <end position="87"/>
    </location>
</feature>